<evidence type="ECO:0000313" key="3">
    <source>
        <dbReference type="Proteomes" id="UP001597075"/>
    </source>
</evidence>
<dbReference type="Proteomes" id="UP001597075">
    <property type="component" value="Unassembled WGS sequence"/>
</dbReference>
<dbReference type="SUPFAM" id="SSF46785">
    <property type="entry name" value="Winged helix' DNA-binding domain"/>
    <property type="match status" value="1"/>
</dbReference>
<dbReference type="Gene3D" id="1.10.10.10">
    <property type="entry name" value="Winged helix-like DNA-binding domain superfamily/Winged helix DNA-binding domain"/>
    <property type="match status" value="1"/>
</dbReference>
<comment type="caution">
    <text evidence="2">The sequence shown here is derived from an EMBL/GenBank/DDBJ whole genome shotgun (WGS) entry which is preliminary data.</text>
</comment>
<dbReference type="InterPro" id="IPR036388">
    <property type="entry name" value="WH-like_DNA-bd_sf"/>
</dbReference>
<feature type="region of interest" description="Disordered" evidence="1">
    <location>
        <begin position="1"/>
        <end position="20"/>
    </location>
</feature>
<evidence type="ECO:0000256" key="1">
    <source>
        <dbReference type="SAM" id="MobiDB-lite"/>
    </source>
</evidence>
<accession>A0ABD6CWL7</accession>
<sequence length="83" mass="8975">MTATTLDPDTTGRDQSNIDVPETLQSAESKLVYVFLAASDGATVEELHEALHLRKITLFPVLSTLTERDVVGREGAQYVPSAS</sequence>
<name>A0ABD6CWL7_9EURY</name>
<dbReference type="RefSeq" id="WP_256405668.1">
    <property type="nucleotide sequence ID" value="NZ_CP187151.1"/>
</dbReference>
<organism evidence="2 3">
    <name type="scientific">Haloplanus ruber</name>
    <dbReference type="NCBI Taxonomy" id="869892"/>
    <lineage>
        <taxon>Archaea</taxon>
        <taxon>Methanobacteriati</taxon>
        <taxon>Methanobacteriota</taxon>
        <taxon>Stenosarchaea group</taxon>
        <taxon>Halobacteria</taxon>
        <taxon>Halobacteriales</taxon>
        <taxon>Haloferacaceae</taxon>
        <taxon>Haloplanus</taxon>
    </lineage>
</organism>
<dbReference type="EMBL" id="JBHUDL010000009">
    <property type="protein sequence ID" value="MFD1633450.1"/>
    <property type="molecule type" value="Genomic_DNA"/>
</dbReference>
<proteinExistence type="predicted"/>
<protein>
    <submittedName>
        <fullName evidence="2">TrmB family transcriptional regulator</fullName>
    </submittedName>
</protein>
<reference evidence="2 3" key="1">
    <citation type="journal article" date="2019" name="Int. J. Syst. Evol. Microbiol.">
        <title>The Global Catalogue of Microorganisms (GCM) 10K type strain sequencing project: providing services to taxonomists for standard genome sequencing and annotation.</title>
        <authorList>
            <consortium name="The Broad Institute Genomics Platform"/>
            <consortium name="The Broad Institute Genome Sequencing Center for Infectious Disease"/>
            <person name="Wu L."/>
            <person name="Ma J."/>
        </authorList>
    </citation>
    <scope>NUCLEOTIDE SEQUENCE [LARGE SCALE GENOMIC DNA]</scope>
    <source>
        <strain evidence="2 3">CGMCC 1.10594</strain>
    </source>
</reference>
<dbReference type="AlphaFoldDB" id="A0ABD6CWL7"/>
<keyword evidence="3" id="KW-1185">Reference proteome</keyword>
<evidence type="ECO:0000313" key="2">
    <source>
        <dbReference type="EMBL" id="MFD1633450.1"/>
    </source>
</evidence>
<gene>
    <name evidence="2" type="ORF">ACFSBJ_06835</name>
</gene>
<dbReference type="InterPro" id="IPR036390">
    <property type="entry name" value="WH_DNA-bd_sf"/>
</dbReference>